<feature type="region of interest" description="Disordered" evidence="1">
    <location>
        <begin position="33"/>
        <end position="71"/>
    </location>
</feature>
<name>A0A1X2HLJ7_SYNRA</name>
<dbReference type="Proteomes" id="UP000242180">
    <property type="component" value="Unassembled WGS sequence"/>
</dbReference>
<feature type="compositionally biased region" description="Polar residues" evidence="1">
    <location>
        <begin position="62"/>
        <end position="71"/>
    </location>
</feature>
<comment type="caution">
    <text evidence="3">The sequence shown here is derived from an EMBL/GenBank/DDBJ whole genome shotgun (WGS) entry which is preliminary data.</text>
</comment>
<protein>
    <recommendedName>
        <fullName evidence="5">Secreted protein</fullName>
    </recommendedName>
</protein>
<evidence type="ECO:0000256" key="1">
    <source>
        <dbReference type="SAM" id="MobiDB-lite"/>
    </source>
</evidence>
<evidence type="ECO:0000256" key="2">
    <source>
        <dbReference type="SAM" id="SignalP"/>
    </source>
</evidence>
<dbReference type="InParanoid" id="A0A1X2HLJ7"/>
<keyword evidence="2" id="KW-0732">Signal</keyword>
<reference evidence="3 4" key="1">
    <citation type="submission" date="2016-07" db="EMBL/GenBank/DDBJ databases">
        <title>Pervasive Adenine N6-methylation of Active Genes in Fungi.</title>
        <authorList>
            <consortium name="DOE Joint Genome Institute"/>
            <person name="Mondo S.J."/>
            <person name="Dannebaum R.O."/>
            <person name="Kuo R.C."/>
            <person name="Labutti K."/>
            <person name="Haridas S."/>
            <person name="Kuo A."/>
            <person name="Salamov A."/>
            <person name="Ahrendt S.R."/>
            <person name="Lipzen A."/>
            <person name="Sullivan W."/>
            <person name="Andreopoulos W.B."/>
            <person name="Clum A."/>
            <person name="Lindquist E."/>
            <person name="Daum C."/>
            <person name="Ramamoorthy G.K."/>
            <person name="Gryganskyi A."/>
            <person name="Culley D."/>
            <person name="Magnuson J.K."/>
            <person name="James T.Y."/>
            <person name="O'Malley M.A."/>
            <person name="Stajich J.E."/>
            <person name="Spatafora J.W."/>
            <person name="Visel A."/>
            <person name="Grigoriev I.V."/>
        </authorList>
    </citation>
    <scope>NUCLEOTIDE SEQUENCE [LARGE SCALE GENOMIC DNA]</scope>
    <source>
        <strain evidence="3 4">NRRL 2496</strain>
    </source>
</reference>
<organism evidence="3 4">
    <name type="scientific">Syncephalastrum racemosum</name>
    <name type="common">Filamentous fungus</name>
    <dbReference type="NCBI Taxonomy" id="13706"/>
    <lineage>
        <taxon>Eukaryota</taxon>
        <taxon>Fungi</taxon>
        <taxon>Fungi incertae sedis</taxon>
        <taxon>Mucoromycota</taxon>
        <taxon>Mucoromycotina</taxon>
        <taxon>Mucoromycetes</taxon>
        <taxon>Mucorales</taxon>
        <taxon>Syncephalastraceae</taxon>
        <taxon>Syncephalastrum</taxon>
    </lineage>
</organism>
<feature type="chain" id="PRO_5012846535" description="Secreted protein" evidence="2">
    <location>
        <begin position="23"/>
        <end position="71"/>
    </location>
</feature>
<gene>
    <name evidence="3" type="ORF">BCR43DRAFT_133809</name>
</gene>
<sequence length="71" mass="7634">MPFLFLPFLSACMCAHYRPGWCSVKKRQTCLSKSTETPTGSSSRLNSASSSACVRSSVTNSGSCNARCNFS</sequence>
<evidence type="ECO:0000313" key="3">
    <source>
        <dbReference type="EMBL" id="ORZ00229.1"/>
    </source>
</evidence>
<accession>A0A1X2HLJ7</accession>
<evidence type="ECO:0000313" key="4">
    <source>
        <dbReference type="Proteomes" id="UP000242180"/>
    </source>
</evidence>
<proteinExistence type="predicted"/>
<feature type="compositionally biased region" description="Low complexity" evidence="1">
    <location>
        <begin position="41"/>
        <end position="61"/>
    </location>
</feature>
<feature type="signal peptide" evidence="2">
    <location>
        <begin position="1"/>
        <end position="22"/>
    </location>
</feature>
<dbReference type="AlphaFoldDB" id="A0A1X2HLJ7"/>
<evidence type="ECO:0008006" key="5">
    <source>
        <dbReference type="Google" id="ProtNLM"/>
    </source>
</evidence>
<dbReference type="EMBL" id="MCGN01000002">
    <property type="protein sequence ID" value="ORZ00229.1"/>
    <property type="molecule type" value="Genomic_DNA"/>
</dbReference>
<keyword evidence="4" id="KW-1185">Reference proteome</keyword>